<dbReference type="GO" id="GO:0016020">
    <property type="term" value="C:membrane"/>
    <property type="evidence" value="ECO:0007669"/>
    <property type="project" value="UniProtKB-SubCell"/>
</dbReference>
<protein>
    <recommendedName>
        <fullName evidence="6">Rhodopsin domain-containing protein</fullName>
    </recommendedName>
</protein>
<accession>A0A0D2YD26</accession>
<evidence type="ECO:0000256" key="5">
    <source>
        <dbReference type="ARBA" id="ARBA00038359"/>
    </source>
</evidence>
<comment type="similarity">
    <text evidence="5">Belongs to the SAT4 family.</text>
</comment>
<comment type="subcellular location">
    <subcellularLocation>
        <location evidence="1">Membrane</location>
        <topology evidence="1">Multi-pass membrane protein</topology>
    </subcellularLocation>
</comment>
<name>A0A0D2YD26_FUSOF</name>
<dbReference type="PANTHER" id="PTHR33048">
    <property type="entry name" value="PTH11-LIKE INTEGRAL MEMBRANE PROTEIN (AFU_ORTHOLOGUE AFUA_5G11245)"/>
    <property type="match status" value="1"/>
</dbReference>
<reference evidence="8" key="1">
    <citation type="journal article" date="2012" name="Mol. Plant Microbe Interact.">
        <title>A highly conserved effector in Fusarium oxysporum is required for full virulence on Arabidopsis.</title>
        <authorList>
            <person name="Thatcher L.F."/>
            <person name="Gardiner D.M."/>
            <person name="Kazan K."/>
            <person name="Manners J."/>
        </authorList>
    </citation>
    <scope>NUCLEOTIDE SEQUENCE [LARGE SCALE GENOMIC DNA]</scope>
    <source>
        <strain evidence="8">Fo5176</strain>
    </source>
</reference>
<gene>
    <name evidence="7" type="primary">28955398</name>
</gene>
<dbReference type="PANTHER" id="PTHR33048:SF124">
    <property type="entry name" value="INTEGRAL MEMBRANE PROTEIN"/>
    <property type="match status" value="1"/>
</dbReference>
<dbReference type="AlphaFoldDB" id="A0A0D2YD26"/>
<keyword evidence="3" id="KW-1133">Transmembrane helix</keyword>
<proteinExistence type="inferred from homology"/>
<dbReference type="InterPro" id="IPR052337">
    <property type="entry name" value="SAT4-like"/>
</dbReference>
<keyword evidence="4" id="KW-0472">Membrane</keyword>
<dbReference type="EnsemblFungi" id="FOXG_14208T0">
    <property type="protein sequence ID" value="FOXG_14208P0"/>
    <property type="gene ID" value="FOXG_14208"/>
</dbReference>
<evidence type="ECO:0000313" key="8">
    <source>
        <dbReference type="Proteomes" id="UP000002489"/>
    </source>
</evidence>
<organism evidence="7 8">
    <name type="scientific">Fusarium oxysporum (strain Fo5176)</name>
    <name type="common">Fusarium vascular wilt</name>
    <dbReference type="NCBI Taxonomy" id="660025"/>
    <lineage>
        <taxon>Eukaryota</taxon>
        <taxon>Fungi</taxon>
        <taxon>Dikarya</taxon>
        <taxon>Ascomycota</taxon>
        <taxon>Pezizomycotina</taxon>
        <taxon>Sordariomycetes</taxon>
        <taxon>Hypocreomycetidae</taxon>
        <taxon>Hypocreales</taxon>
        <taxon>Nectriaceae</taxon>
        <taxon>Fusarium</taxon>
        <taxon>Fusarium oxysporum species complex</taxon>
    </lineage>
</organism>
<dbReference type="VEuPathDB" id="FungiDB:FOXG_14208"/>
<sequence>MITVDGVDVWLASPDGSRVNFTNPQRDIATVTASYCAFGIAITVPVILGPSLYAAYYIRREWHIEHYTIILASILTLASGILTFICLHKGVLGVHVWEMSMDDAIWKKKLILVTILLGILGTALARLGLCAFYGRIAELLWYRRVINGTVVLIIIPSIVVWFGLLFACRPVEAAWNLRMSTEAHCMDSYPLHILHAIVGGLADLILTLVAVYTTHHLQMPRMRKTVLLAYFSTGLLTLATAAARLSILIRGIENPDKTFVLAQGTVCLALETSFVIIFGSLPNFYKFIKYFVLKVFENSQSLIDCGIDCGQGSGSEALVLRTTGGSCMNGVEPPSENSRYHRSSDALIVP</sequence>
<feature type="domain" description="Rhodopsin" evidence="6">
    <location>
        <begin position="53"/>
        <end position="288"/>
    </location>
</feature>
<evidence type="ECO:0000256" key="1">
    <source>
        <dbReference type="ARBA" id="ARBA00004141"/>
    </source>
</evidence>
<evidence type="ECO:0000256" key="2">
    <source>
        <dbReference type="ARBA" id="ARBA00022692"/>
    </source>
</evidence>
<dbReference type="Proteomes" id="UP000002489">
    <property type="component" value="Unassembled WGS sequence"/>
</dbReference>
<evidence type="ECO:0000259" key="6">
    <source>
        <dbReference type="Pfam" id="PF20684"/>
    </source>
</evidence>
<dbReference type="Pfam" id="PF20684">
    <property type="entry name" value="Fung_rhodopsin"/>
    <property type="match status" value="1"/>
</dbReference>
<evidence type="ECO:0000313" key="7">
    <source>
        <dbReference type="EnsemblFungi" id="FOXG_14208P0"/>
    </source>
</evidence>
<reference evidence="7" key="2">
    <citation type="submission" date="2025-08" db="UniProtKB">
        <authorList>
            <consortium name="EnsemblFungi"/>
        </authorList>
    </citation>
    <scope>IDENTIFICATION</scope>
    <source>
        <strain evidence="7">4287 / CBS 123668 / FGSC 9935 / NRRL 34936</strain>
    </source>
</reference>
<evidence type="ECO:0000256" key="3">
    <source>
        <dbReference type="ARBA" id="ARBA00022989"/>
    </source>
</evidence>
<evidence type="ECO:0000256" key="4">
    <source>
        <dbReference type="ARBA" id="ARBA00023136"/>
    </source>
</evidence>
<dbReference type="InterPro" id="IPR049326">
    <property type="entry name" value="Rhodopsin_dom_fungi"/>
</dbReference>
<keyword evidence="2" id="KW-0812">Transmembrane</keyword>